<dbReference type="Pfam" id="PF02798">
    <property type="entry name" value="GST_N"/>
    <property type="match status" value="1"/>
</dbReference>
<evidence type="ECO:0000259" key="1">
    <source>
        <dbReference type="PROSITE" id="PS50404"/>
    </source>
</evidence>
<dbReference type="RefSeq" id="WP_095522965.1">
    <property type="nucleotide sequence ID" value="NZ_MDUX01000001.1"/>
</dbReference>
<protein>
    <submittedName>
        <fullName evidence="3 4">Glutathione S-transferase</fullName>
    </submittedName>
</protein>
<dbReference type="Proteomes" id="UP000623509">
    <property type="component" value="Unassembled WGS sequence"/>
</dbReference>
<dbReference type="SFLD" id="SFLDS00019">
    <property type="entry name" value="Glutathione_Transferase_(cytos"/>
    <property type="match status" value="1"/>
</dbReference>
<dbReference type="PANTHER" id="PTHR44051:SF8">
    <property type="entry name" value="GLUTATHIONE S-TRANSFERASE GSTA"/>
    <property type="match status" value="1"/>
</dbReference>
<organism evidence="4 5">
    <name type="scientific">Candidatus Dactylopiibacterium carminicum</name>
    <dbReference type="NCBI Taxonomy" id="857335"/>
    <lineage>
        <taxon>Bacteria</taxon>
        <taxon>Pseudomonadati</taxon>
        <taxon>Pseudomonadota</taxon>
        <taxon>Betaproteobacteria</taxon>
        <taxon>Rhodocyclales</taxon>
        <taxon>Rhodocyclaceae</taxon>
        <taxon>Candidatus Dactylopiibacterium</taxon>
    </lineage>
</organism>
<accession>A0A272EZ40</accession>
<feature type="domain" description="GST N-terminal" evidence="1">
    <location>
        <begin position="1"/>
        <end position="80"/>
    </location>
</feature>
<gene>
    <name evidence="3" type="ORF">BGI27_00465</name>
    <name evidence="4" type="ORF">CGU29_00500</name>
</gene>
<dbReference type="SFLD" id="SFLDG00358">
    <property type="entry name" value="Main_(cytGST)"/>
    <property type="match status" value="1"/>
</dbReference>
<dbReference type="SFLD" id="SFLDG01150">
    <property type="entry name" value="Main.1:_Beta-like"/>
    <property type="match status" value="1"/>
</dbReference>
<dbReference type="PROSITE" id="PS50405">
    <property type="entry name" value="GST_CTER"/>
    <property type="match status" value="1"/>
</dbReference>
<name>A0A272EZ40_9RHOO</name>
<dbReference type="InterPro" id="IPR036282">
    <property type="entry name" value="Glutathione-S-Trfase_C_sf"/>
</dbReference>
<keyword evidence="6" id="KW-1185">Reference proteome</keyword>
<dbReference type="AlphaFoldDB" id="A0A272EZ40"/>
<comment type="caution">
    <text evidence="4">The sequence shown here is derived from an EMBL/GenBank/DDBJ whole genome shotgun (WGS) entry which is preliminary data.</text>
</comment>
<evidence type="ECO:0000313" key="5">
    <source>
        <dbReference type="Proteomes" id="UP000216107"/>
    </source>
</evidence>
<feature type="domain" description="GST C-terminal" evidence="2">
    <location>
        <begin position="71"/>
        <end position="187"/>
    </location>
</feature>
<dbReference type="SUPFAM" id="SSF52833">
    <property type="entry name" value="Thioredoxin-like"/>
    <property type="match status" value="1"/>
</dbReference>
<dbReference type="PANTHER" id="PTHR44051">
    <property type="entry name" value="GLUTATHIONE S-TRANSFERASE-RELATED"/>
    <property type="match status" value="1"/>
</dbReference>
<evidence type="ECO:0000313" key="4">
    <source>
        <dbReference type="EMBL" id="PAS95355.1"/>
    </source>
</evidence>
<sequence length="187" mass="20221">MLTLFHAPGTCSLASLITLEHVGAAFTLRKLDFSRNEQRSPEYLALNPNGRVPALQTPRGVLTETPAILLYLAQTHPAASLAPLDNSFALAHAHRFRGSRWADDPAAIEAMKQKVPQSVGACFALVEGLLPVDGWIFGAQPGVSDFYLFTVAQWLEGDGLDPTAYPKVIAHRERVRALPAVQKALAA</sequence>
<evidence type="ECO:0000259" key="2">
    <source>
        <dbReference type="PROSITE" id="PS50405"/>
    </source>
</evidence>
<dbReference type="SUPFAM" id="SSF47616">
    <property type="entry name" value="GST C-terminal domain-like"/>
    <property type="match status" value="1"/>
</dbReference>
<reference evidence="3 6" key="1">
    <citation type="submission" date="2016-08" db="EMBL/GenBank/DDBJ databases">
        <title>Candidatus Dactylopiibacterium carminicum genome sequence.</title>
        <authorList>
            <person name="Ramirez-Puebla S.T."/>
            <person name="Ormeno-Orrillo E."/>
            <person name="Vera-Ponce De Leon A."/>
            <person name="Luis L."/>
            <person name="Sanchez-Flores A."/>
            <person name="Monica R."/>
            <person name="Martinez-Romero E."/>
        </authorList>
    </citation>
    <scope>NUCLEOTIDE SEQUENCE [LARGE SCALE GENOMIC DNA]</scope>
    <source>
        <strain evidence="3">END1</strain>
    </source>
</reference>
<dbReference type="CDD" id="cd03057">
    <property type="entry name" value="GST_N_Beta"/>
    <property type="match status" value="1"/>
</dbReference>
<dbReference type="PROSITE" id="PS50404">
    <property type="entry name" value="GST_NTER"/>
    <property type="match status" value="1"/>
</dbReference>
<dbReference type="Pfam" id="PF13410">
    <property type="entry name" value="GST_C_2"/>
    <property type="match status" value="1"/>
</dbReference>
<dbReference type="Gene3D" id="3.40.30.10">
    <property type="entry name" value="Glutaredoxin"/>
    <property type="match status" value="1"/>
</dbReference>
<dbReference type="EMBL" id="NMRN01000001">
    <property type="protein sequence ID" value="PAS95355.1"/>
    <property type="molecule type" value="Genomic_DNA"/>
</dbReference>
<dbReference type="InterPro" id="IPR040079">
    <property type="entry name" value="Glutathione_S-Trfase"/>
</dbReference>
<keyword evidence="4" id="KW-0808">Transferase</keyword>
<dbReference type="InterPro" id="IPR004045">
    <property type="entry name" value="Glutathione_S-Trfase_N"/>
</dbReference>
<reference evidence="4 5" key="2">
    <citation type="submission" date="2017-07" db="EMBL/GenBank/DDBJ databases">
        <title>Candidatus Dactylopiibacterium carminicum, a nitrogen-fixing symbiont of the cochineal insect Dactylopius coccus and Dactylopius opuntiae (Hemiptera: Coccoidea: Dactylopiidae).</title>
        <authorList>
            <person name="Vera A."/>
        </authorList>
    </citation>
    <scope>NUCLEOTIDE SEQUENCE [LARGE SCALE GENOMIC DNA]</scope>
    <source>
        <strain evidence="4 5">NFDCM</strain>
    </source>
</reference>
<dbReference type="OrthoDB" id="3828095at2"/>
<dbReference type="Proteomes" id="UP000216107">
    <property type="component" value="Unassembled WGS sequence"/>
</dbReference>
<dbReference type="Gene3D" id="1.20.1050.10">
    <property type="match status" value="1"/>
</dbReference>
<evidence type="ECO:0000313" key="3">
    <source>
        <dbReference type="EMBL" id="KAF7600856.1"/>
    </source>
</evidence>
<dbReference type="InterPro" id="IPR010987">
    <property type="entry name" value="Glutathione-S-Trfase_C-like"/>
</dbReference>
<dbReference type="GO" id="GO:0016740">
    <property type="term" value="F:transferase activity"/>
    <property type="evidence" value="ECO:0007669"/>
    <property type="project" value="UniProtKB-KW"/>
</dbReference>
<dbReference type="CDD" id="cd03188">
    <property type="entry name" value="GST_C_Beta"/>
    <property type="match status" value="1"/>
</dbReference>
<proteinExistence type="predicted"/>
<dbReference type="EMBL" id="MDUX01000001">
    <property type="protein sequence ID" value="KAF7600856.1"/>
    <property type="molecule type" value="Genomic_DNA"/>
</dbReference>
<dbReference type="InterPro" id="IPR036249">
    <property type="entry name" value="Thioredoxin-like_sf"/>
</dbReference>
<evidence type="ECO:0000313" key="6">
    <source>
        <dbReference type="Proteomes" id="UP000623509"/>
    </source>
</evidence>